<evidence type="ECO:0000313" key="2">
    <source>
        <dbReference type="EMBL" id="BDM66781.1"/>
    </source>
</evidence>
<name>A0ABM7ZK56_STRNI</name>
<reference evidence="2" key="1">
    <citation type="submission" date="2022-06" db="EMBL/GenBank/DDBJ databases">
        <title>Complete genome sequence of Streptomyces nigrescens HEK616.</title>
        <authorList>
            <person name="Asamizu S."/>
            <person name="Onaka H."/>
        </authorList>
    </citation>
    <scope>NUCLEOTIDE SEQUENCE</scope>
    <source>
        <strain evidence="2">HEK616</strain>
    </source>
</reference>
<keyword evidence="3" id="KW-1185">Reference proteome</keyword>
<evidence type="ECO:0000256" key="1">
    <source>
        <dbReference type="SAM" id="MobiDB-lite"/>
    </source>
</evidence>
<dbReference type="EMBL" id="AP026073">
    <property type="protein sequence ID" value="BDM66781.1"/>
    <property type="molecule type" value="Genomic_DNA"/>
</dbReference>
<evidence type="ECO:0000313" key="3">
    <source>
        <dbReference type="Proteomes" id="UP001059597"/>
    </source>
</evidence>
<feature type="region of interest" description="Disordered" evidence="1">
    <location>
        <begin position="33"/>
        <end position="55"/>
    </location>
</feature>
<dbReference type="Proteomes" id="UP001059597">
    <property type="component" value="Chromosome"/>
</dbReference>
<organism evidence="2 3">
    <name type="scientific">Streptomyces nigrescens</name>
    <dbReference type="NCBI Taxonomy" id="1920"/>
    <lineage>
        <taxon>Bacteria</taxon>
        <taxon>Bacillati</taxon>
        <taxon>Actinomycetota</taxon>
        <taxon>Actinomycetes</taxon>
        <taxon>Kitasatosporales</taxon>
        <taxon>Streptomycetaceae</taxon>
        <taxon>Streptomyces</taxon>
    </lineage>
</organism>
<sequence>MTVLDHPWAVPAVRPVIPEEETNPEAGAAYRAVRRASRSGDGGGGQASSFRQFGY</sequence>
<gene>
    <name evidence="2" type="ORF">HEK616_02680</name>
</gene>
<proteinExistence type="predicted"/>
<accession>A0ABM7ZK56</accession>
<protein>
    <submittedName>
        <fullName evidence="2">Uncharacterized protein</fullName>
    </submittedName>
</protein>